<dbReference type="EMBL" id="OZ034820">
    <property type="protein sequence ID" value="CAL1401798.1"/>
    <property type="molecule type" value="Genomic_DNA"/>
</dbReference>
<evidence type="ECO:0000259" key="1">
    <source>
        <dbReference type="PROSITE" id="PS50878"/>
    </source>
</evidence>
<sequence>MQGDPIFPYLFTIAMKPLTGMLDKTAGDKILPFHPQCREIGLTHLAFADDLIIFSEGSGRALSRIRSILDDFYTLFDLQCNPDKCEVFFGGQAKQFKHIAIQVSGFKEGHLPVRYLGLPLISGKLSSMECSVLVDKLTSMIRS</sequence>
<feature type="domain" description="Reverse transcriptase" evidence="1">
    <location>
        <begin position="1"/>
        <end position="120"/>
    </location>
</feature>
<evidence type="ECO:0000313" key="3">
    <source>
        <dbReference type="Proteomes" id="UP001497516"/>
    </source>
</evidence>
<dbReference type="PANTHER" id="PTHR33116:SF78">
    <property type="entry name" value="OS12G0587133 PROTEIN"/>
    <property type="match status" value="1"/>
</dbReference>
<dbReference type="Proteomes" id="UP001497516">
    <property type="component" value="Chromosome 7"/>
</dbReference>
<keyword evidence="3" id="KW-1185">Reference proteome</keyword>
<dbReference type="InterPro" id="IPR000477">
    <property type="entry name" value="RT_dom"/>
</dbReference>
<dbReference type="PROSITE" id="PS50878">
    <property type="entry name" value="RT_POL"/>
    <property type="match status" value="1"/>
</dbReference>
<dbReference type="Pfam" id="PF00078">
    <property type="entry name" value="RVT_1"/>
    <property type="match status" value="1"/>
</dbReference>
<organism evidence="2 3">
    <name type="scientific">Linum trigynum</name>
    <dbReference type="NCBI Taxonomy" id="586398"/>
    <lineage>
        <taxon>Eukaryota</taxon>
        <taxon>Viridiplantae</taxon>
        <taxon>Streptophyta</taxon>
        <taxon>Embryophyta</taxon>
        <taxon>Tracheophyta</taxon>
        <taxon>Spermatophyta</taxon>
        <taxon>Magnoliopsida</taxon>
        <taxon>eudicotyledons</taxon>
        <taxon>Gunneridae</taxon>
        <taxon>Pentapetalae</taxon>
        <taxon>rosids</taxon>
        <taxon>fabids</taxon>
        <taxon>Malpighiales</taxon>
        <taxon>Linaceae</taxon>
        <taxon>Linum</taxon>
    </lineage>
</organism>
<name>A0AAV2FW70_9ROSI</name>
<reference evidence="2 3" key="1">
    <citation type="submission" date="2024-04" db="EMBL/GenBank/DDBJ databases">
        <authorList>
            <person name="Fracassetti M."/>
        </authorList>
    </citation>
    <scope>NUCLEOTIDE SEQUENCE [LARGE SCALE GENOMIC DNA]</scope>
</reference>
<dbReference type="PANTHER" id="PTHR33116">
    <property type="entry name" value="REVERSE TRANSCRIPTASE ZINC-BINDING DOMAIN-CONTAINING PROTEIN-RELATED-RELATED"/>
    <property type="match status" value="1"/>
</dbReference>
<dbReference type="AlphaFoldDB" id="A0AAV2FW70"/>
<protein>
    <recommendedName>
        <fullName evidence="1">Reverse transcriptase domain-containing protein</fullName>
    </recommendedName>
</protein>
<evidence type="ECO:0000313" key="2">
    <source>
        <dbReference type="EMBL" id="CAL1401798.1"/>
    </source>
</evidence>
<proteinExistence type="predicted"/>
<gene>
    <name evidence="2" type="ORF">LTRI10_LOCUS41838</name>
</gene>
<accession>A0AAV2FW70</accession>